<dbReference type="AlphaFoldDB" id="E1ZGE1"/>
<keyword evidence="6" id="KW-1185">Reference proteome</keyword>
<dbReference type="EMBL" id="GL433846">
    <property type="protein sequence ID" value="EFN54919.1"/>
    <property type="molecule type" value="Genomic_DNA"/>
</dbReference>
<dbReference type="GO" id="GO:0016251">
    <property type="term" value="F:RNA polymerase II general transcription initiation factor activity"/>
    <property type="evidence" value="ECO:0007669"/>
    <property type="project" value="TreeGrafter"/>
</dbReference>
<dbReference type="InParanoid" id="E1ZGE1"/>
<dbReference type="InterPro" id="IPR050568">
    <property type="entry name" value="Transcr_DNA_Rep_Reg"/>
</dbReference>
<name>E1ZGE1_CHLVA</name>
<dbReference type="GeneID" id="17354259"/>
<dbReference type="GO" id="GO:0046982">
    <property type="term" value="F:protein heterodimerization activity"/>
    <property type="evidence" value="ECO:0007669"/>
    <property type="project" value="InterPro"/>
</dbReference>
<dbReference type="OMA" id="HIKAHIQ"/>
<dbReference type="STRING" id="554065.E1ZGE1"/>
<gene>
    <name evidence="5" type="ORF">CHLNCDRAFT_134630</name>
</gene>
<sequence>MASKGMKASTNLQARIKKMMQSDEDVGKVSKASPVLIAKALDIFLQSMVDGAARIAESRGARMLTASHIKAHIQGEELLDFLKDAVAAVAELPPAGAEPVKGAKQKRQRAKNSGNEGEAGPSKVRSRGGRGGRGGKGRKGTSDEDAAAVCERAAPAGNDSAGCVRDEDHAAGDLADADTAQQQQQQHQPEAQQEASAGQGGPTIAPAVPQQEEGGTGGVEPGAGGGMPLVSVPSFLAAAAVPGAEAEEEDYDA</sequence>
<dbReference type="GO" id="GO:0001046">
    <property type="term" value="F:core promoter sequence-specific DNA binding"/>
    <property type="evidence" value="ECO:0007669"/>
    <property type="project" value="TreeGrafter"/>
</dbReference>
<dbReference type="SUPFAM" id="SSF47113">
    <property type="entry name" value="Histone-fold"/>
    <property type="match status" value="1"/>
</dbReference>
<feature type="region of interest" description="Disordered" evidence="3">
    <location>
        <begin position="97"/>
        <end position="230"/>
    </location>
</feature>
<proteinExistence type="predicted"/>
<evidence type="ECO:0000256" key="3">
    <source>
        <dbReference type="SAM" id="MobiDB-lite"/>
    </source>
</evidence>
<evidence type="ECO:0000259" key="4">
    <source>
        <dbReference type="Pfam" id="PF00808"/>
    </source>
</evidence>
<dbReference type="OrthoDB" id="653904at2759"/>
<dbReference type="CDD" id="cd22906">
    <property type="entry name" value="HFD_DRAP1"/>
    <property type="match status" value="1"/>
</dbReference>
<comment type="subcellular location">
    <subcellularLocation>
        <location evidence="1">Nucleus</location>
    </subcellularLocation>
</comment>
<dbReference type="InterPro" id="IPR003958">
    <property type="entry name" value="CBFA_NFYB_domain"/>
</dbReference>
<feature type="domain" description="Transcription factor CBF/NF-Y/archaeal histone" evidence="4">
    <location>
        <begin position="14"/>
        <end position="71"/>
    </location>
</feature>
<evidence type="ECO:0000313" key="5">
    <source>
        <dbReference type="EMBL" id="EFN54919.1"/>
    </source>
</evidence>
<protein>
    <recommendedName>
        <fullName evidence="4">Transcription factor CBF/NF-Y/archaeal histone domain-containing protein</fullName>
    </recommendedName>
</protein>
<feature type="compositionally biased region" description="Basic residues" evidence="3">
    <location>
        <begin position="124"/>
        <end position="139"/>
    </location>
</feature>
<dbReference type="eggNOG" id="KOG1659">
    <property type="taxonomic scope" value="Eukaryota"/>
</dbReference>
<dbReference type="Pfam" id="PF00808">
    <property type="entry name" value="CBFD_NFYB_HMF"/>
    <property type="match status" value="1"/>
</dbReference>
<dbReference type="GO" id="GO:0017054">
    <property type="term" value="C:negative cofactor 2 complex"/>
    <property type="evidence" value="ECO:0007669"/>
    <property type="project" value="TreeGrafter"/>
</dbReference>
<evidence type="ECO:0000256" key="1">
    <source>
        <dbReference type="ARBA" id="ARBA00004123"/>
    </source>
</evidence>
<feature type="compositionally biased region" description="Low complexity" evidence="3">
    <location>
        <begin position="172"/>
        <end position="197"/>
    </location>
</feature>
<dbReference type="InterPro" id="IPR009072">
    <property type="entry name" value="Histone-fold"/>
</dbReference>
<evidence type="ECO:0000256" key="2">
    <source>
        <dbReference type="ARBA" id="ARBA00023242"/>
    </source>
</evidence>
<dbReference type="Gene3D" id="1.10.20.10">
    <property type="entry name" value="Histone, subunit A"/>
    <property type="match status" value="1"/>
</dbReference>
<dbReference type="PANTHER" id="PTHR10252">
    <property type="entry name" value="HISTONE-LIKE TRANSCRIPTION FACTOR CCAAT-RELATED"/>
    <property type="match status" value="1"/>
</dbReference>
<reference evidence="5 6" key="1">
    <citation type="journal article" date="2010" name="Plant Cell">
        <title>The Chlorella variabilis NC64A genome reveals adaptation to photosymbiosis, coevolution with viruses, and cryptic sex.</title>
        <authorList>
            <person name="Blanc G."/>
            <person name="Duncan G."/>
            <person name="Agarkova I."/>
            <person name="Borodovsky M."/>
            <person name="Gurnon J."/>
            <person name="Kuo A."/>
            <person name="Lindquist E."/>
            <person name="Lucas S."/>
            <person name="Pangilinan J."/>
            <person name="Polle J."/>
            <person name="Salamov A."/>
            <person name="Terry A."/>
            <person name="Yamada T."/>
            <person name="Dunigan D.D."/>
            <person name="Grigoriev I.V."/>
            <person name="Claverie J.M."/>
            <person name="Van Etten J.L."/>
        </authorList>
    </citation>
    <scope>NUCLEOTIDE SEQUENCE [LARGE SCALE GENOMIC DNA]</scope>
    <source>
        <strain evidence="5 6">NC64A</strain>
    </source>
</reference>
<dbReference type="Proteomes" id="UP000008141">
    <property type="component" value="Unassembled WGS sequence"/>
</dbReference>
<organism evidence="6">
    <name type="scientific">Chlorella variabilis</name>
    <name type="common">Green alga</name>
    <dbReference type="NCBI Taxonomy" id="554065"/>
    <lineage>
        <taxon>Eukaryota</taxon>
        <taxon>Viridiplantae</taxon>
        <taxon>Chlorophyta</taxon>
        <taxon>core chlorophytes</taxon>
        <taxon>Trebouxiophyceae</taxon>
        <taxon>Chlorellales</taxon>
        <taxon>Chlorellaceae</taxon>
        <taxon>Chlorella clade</taxon>
        <taxon>Chlorella</taxon>
    </lineage>
</organism>
<evidence type="ECO:0000313" key="6">
    <source>
        <dbReference type="Proteomes" id="UP000008141"/>
    </source>
</evidence>
<accession>E1ZGE1</accession>
<dbReference type="PANTHER" id="PTHR10252:SF5">
    <property type="entry name" value="DR1-ASSOCIATED COREPRESSOR"/>
    <property type="match status" value="1"/>
</dbReference>
<feature type="compositionally biased region" description="Gly residues" evidence="3">
    <location>
        <begin position="214"/>
        <end position="227"/>
    </location>
</feature>
<dbReference type="RefSeq" id="XP_005847021.1">
    <property type="nucleotide sequence ID" value="XM_005846959.1"/>
</dbReference>
<keyword evidence="2" id="KW-0539">Nucleus</keyword>
<dbReference type="KEGG" id="cvr:CHLNCDRAFT_134630"/>